<keyword evidence="9" id="KW-1185">Reference proteome</keyword>
<keyword evidence="2" id="KW-0805">Transcription regulation</keyword>
<dbReference type="InterPro" id="IPR011598">
    <property type="entry name" value="bHLH_dom"/>
</dbReference>
<feature type="compositionally biased region" description="Basic residues" evidence="6">
    <location>
        <begin position="111"/>
        <end position="123"/>
    </location>
</feature>
<evidence type="ECO:0000256" key="1">
    <source>
        <dbReference type="ARBA" id="ARBA00004123"/>
    </source>
</evidence>
<organism evidence="8 9">
    <name type="scientific">Linum trigynum</name>
    <dbReference type="NCBI Taxonomy" id="586398"/>
    <lineage>
        <taxon>Eukaryota</taxon>
        <taxon>Viridiplantae</taxon>
        <taxon>Streptophyta</taxon>
        <taxon>Embryophyta</taxon>
        <taxon>Tracheophyta</taxon>
        <taxon>Spermatophyta</taxon>
        <taxon>Magnoliopsida</taxon>
        <taxon>eudicotyledons</taxon>
        <taxon>Gunneridae</taxon>
        <taxon>Pentapetalae</taxon>
        <taxon>rosids</taxon>
        <taxon>fabids</taxon>
        <taxon>Malpighiales</taxon>
        <taxon>Linaceae</taxon>
        <taxon>Linum</taxon>
    </lineage>
</organism>
<dbReference type="GO" id="GO:0005634">
    <property type="term" value="C:nucleus"/>
    <property type="evidence" value="ECO:0007669"/>
    <property type="project" value="UniProtKB-SubCell"/>
</dbReference>
<dbReference type="GO" id="GO:0000978">
    <property type="term" value="F:RNA polymerase II cis-regulatory region sequence-specific DNA binding"/>
    <property type="evidence" value="ECO:0007669"/>
    <property type="project" value="TreeGrafter"/>
</dbReference>
<evidence type="ECO:0000259" key="7">
    <source>
        <dbReference type="PROSITE" id="PS50888"/>
    </source>
</evidence>
<feature type="domain" description="BHLH" evidence="7">
    <location>
        <begin position="130"/>
        <end position="181"/>
    </location>
</feature>
<evidence type="ECO:0000313" key="9">
    <source>
        <dbReference type="Proteomes" id="UP001497516"/>
    </source>
</evidence>
<feature type="region of interest" description="Disordered" evidence="6">
    <location>
        <begin position="82"/>
        <end position="134"/>
    </location>
</feature>
<reference evidence="8 9" key="1">
    <citation type="submission" date="2024-04" db="EMBL/GenBank/DDBJ databases">
        <authorList>
            <person name="Fracassetti M."/>
        </authorList>
    </citation>
    <scope>NUCLEOTIDE SEQUENCE [LARGE SCALE GENOMIC DNA]</scope>
</reference>
<dbReference type="PANTHER" id="PTHR11969:SF54">
    <property type="entry name" value="MAD-LIKE PROTEIN 1"/>
    <property type="match status" value="1"/>
</dbReference>
<comment type="subcellular location">
    <subcellularLocation>
        <location evidence="1">Nucleus</location>
    </subcellularLocation>
</comment>
<dbReference type="PROSITE" id="PS50888">
    <property type="entry name" value="BHLH"/>
    <property type="match status" value="1"/>
</dbReference>
<keyword evidence="4" id="KW-0804">Transcription</keyword>
<accession>A0AAV2F5U6</accession>
<dbReference type="CDD" id="cd11448">
    <property type="entry name" value="bHLH_AtFAMA_like"/>
    <property type="match status" value="1"/>
</dbReference>
<protein>
    <recommendedName>
        <fullName evidence="7">BHLH domain-containing protein</fullName>
    </recommendedName>
</protein>
<dbReference type="SUPFAM" id="SSF47459">
    <property type="entry name" value="HLH, helix-loop-helix DNA-binding domain"/>
    <property type="match status" value="1"/>
</dbReference>
<dbReference type="Pfam" id="PF00010">
    <property type="entry name" value="HLH"/>
    <property type="match status" value="1"/>
</dbReference>
<evidence type="ECO:0000313" key="8">
    <source>
        <dbReference type="EMBL" id="CAL1393570.1"/>
    </source>
</evidence>
<keyword evidence="5" id="KW-0539">Nucleus</keyword>
<evidence type="ECO:0000256" key="3">
    <source>
        <dbReference type="ARBA" id="ARBA00023125"/>
    </source>
</evidence>
<dbReference type="PANTHER" id="PTHR11969">
    <property type="entry name" value="MAX DIMERIZATION, MAD"/>
    <property type="match status" value="1"/>
</dbReference>
<keyword evidence="3" id="KW-0238">DNA-binding</keyword>
<evidence type="ECO:0000256" key="2">
    <source>
        <dbReference type="ARBA" id="ARBA00023015"/>
    </source>
</evidence>
<dbReference type="GO" id="GO:0046983">
    <property type="term" value="F:protein dimerization activity"/>
    <property type="evidence" value="ECO:0007669"/>
    <property type="project" value="InterPro"/>
</dbReference>
<gene>
    <name evidence="8" type="ORF">LTRI10_LOCUS34140</name>
</gene>
<evidence type="ECO:0000256" key="5">
    <source>
        <dbReference type="ARBA" id="ARBA00023242"/>
    </source>
</evidence>
<feature type="compositionally biased region" description="Basic and acidic residues" evidence="6">
    <location>
        <begin position="124"/>
        <end position="134"/>
    </location>
</feature>
<proteinExistence type="predicted"/>
<dbReference type="Proteomes" id="UP001497516">
    <property type="component" value="Chromosome 6"/>
</dbReference>
<dbReference type="EMBL" id="OZ034819">
    <property type="protein sequence ID" value="CAL1393570.1"/>
    <property type="molecule type" value="Genomic_DNA"/>
</dbReference>
<evidence type="ECO:0000256" key="4">
    <source>
        <dbReference type="ARBA" id="ARBA00023163"/>
    </source>
</evidence>
<dbReference type="AlphaFoldDB" id="A0AAV2F5U6"/>
<dbReference type="Gene3D" id="4.10.280.10">
    <property type="entry name" value="Helix-loop-helix DNA-binding domain"/>
    <property type="match status" value="1"/>
</dbReference>
<name>A0AAV2F5U6_9ROSI</name>
<sequence>MALEALDYFFQQQQQEYSPFFTQFTSKDPLHSFLCSTPNWTSDFDRGDDYFLDHHTDDHQNWEKYFPTLPPSSSIMAEIVTAGSPESNGGGNPPSPSSPAATAEAEAVPPRGKKPRRQARSRKNKEETESQRMTHIAVERNRRKQMNEYLSVLRSLMPDSYVQRGDQASIIGGAINFVKELEQRLQHLGAIIHHKETKRKSTDREDHQSPPFAEFFTFPQYSSSTSSPQCHDGGSGRVGDVEVTMVESHASVRIRWRKQGRQLLRLVAGLQSFRLSVLHLNVTTAAAYEDDRPTVLYSLSLKVEDDCRLNTVDEIATAVYEMLDDGISHEA</sequence>
<feature type="compositionally biased region" description="Low complexity" evidence="6">
    <location>
        <begin position="98"/>
        <end position="110"/>
    </location>
</feature>
<dbReference type="InterPro" id="IPR036638">
    <property type="entry name" value="HLH_DNA-bd_sf"/>
</dbReference>
<evidence type="ECO:0000256" key="6">
    <source>
        <dbReference type="SAM" id="MobiDB-lite"/>
    </source>
</evidence>
<dbReference type="SMART" id="SM00353">
    <property type="entry name" value="HLH"/>
    <property type="match status" value="1"/>
</dbReference>
<dbReference type="GO" id="GO:0000981">
    <property type="term" value="F:DNA-binding transcription factor activity, RNA polymerase II-specific"/>
    <property type="evidence" value="ECO:0007669"/>
    <property type="project" value="TreeGrafter"/>
</dbReference>